<dbReference type="GO" id="GO:0008658">
    <property type="term" value="F:penicillin binding"/>
    <property type="evidence" value="ECO:0007669"/>
    <property type="project" value="InterPro"/>
</dbReference>
<dbReference type="GO" id="GO:0071555">
    <property type="term" value="P:cell wall organization"/>
    <property type="evidence" value="ECO:0007669"/>
    <property type="project" value="TreeGrafter"/>
</dbReference>
<dbReference type="InterPro" id="IPR012338">
    <property type="entry name" value="Beta-lactam/transpept-like"/>
</dbReference>
<feature type="domain" description="Penicillin-binding protein transpeptidase" evidence="5">
    <location>
        <begin position="234"/>
        <end position="541"/>
    </location>
</feature>
<dbReference type="InterPro" id="IPR036138">
    <property type="entry name" value="PBP_dimer_sf"/>
</dbReference>
<organism evidence="7 8">
    <name type="scientific">Thermodesulfovibrio aggregans</name>
    <dbReference type="NCBI Taxonomy" id="86166"/>
    <lineage>
        <taxon>Bacteria</taxon>
        <taxon>Pseudomonadati</taxon>
        <taxon>Nitrospirota</taxon>
        <taxon>Thermodesulfovibrionia</taxon>
        <taxon>Thermodesulfovibrionales</taxon>
        <taxon>Thermodesulfovibrionaceae</taxon>
        <taxon>Thermodesulfovibrio</taxon>
    </lineage>
</organism>
<dbReference type="SUPFAM" id="SSF56519">
    <property type="entry name" value="Penicillin binding protein dimerisation domain"/>
    <property type="match status" value="1"/>
</dbReference>
<dbReference type="PANTHER" id="PTHR30627:SF1">
    <property type="entry name" value="PEPTIDOGLYCAN D,D-TRANSPEPTIDASE FTSI"/>
    <property type="match status" value="1"/>
</dbReference>
<evidence type="ECO:0000256" key="1">
    <source>
        <dbReference type="ARBA" id="ARBA00004370"/>
    </source>
</evidence>
<dbReference type="InterPro" id="IPR001460">
    <property type="entry name" value="PCN-bd_Tpept"/>
</dbReference>
<dbReference type="Proteomes" id="UP000054976">
    <property type="component" value="Unassembled WGS sequence"/>
</dbReference>
<evidence type="ECO:0000256" key="2">
    <source>
        <dbReference type="ARBA" id="ARBA00022645"/>
    </source>
</evidence>
<evidence type="ECO:0000256" key="3">
    <source>
        <dbReference type="ARBA" id="ARBA00023136"/>
    </source>
</evidence>
<dbReference type="GO" id="GO:0005886">
    <property type="term" value="C:plasma membrane"/>
    <property type="evidence" value="ECO:0007669"/>
    <property type="project" value="TreeGrafter"/>
</dbReference>
<protein>
    <submittedName>
        <fullName evidence="7">Cell division protein FtsI</fullName>
    </submittedName>
</protein>
<evidence type="ECO:0000259" key="6">
    <source>
        <dbReference type="Pfam" id="PF03717"/>
    </source>
</evidence>
<proteinExistence type="predicted"/>
<dbReference type="STRING" id="86166.TAGGR_156"/>
<dbReference type="GO" id="GO:0004180">
    <property type="term" value="F:carboxypeptidase activity"/>
    <property type="evidence" value="ECO:0007669"/>
    <property type="project" value="UniProtKB-KW"/>
</dbReference>
<dbReference type="PANTHER" id="PTHR30627">
    <property type="entry name" value="PEPTIDOGLYCAN D,D-TRANSPEPTIDASE"/>
    <property type="match status" value="1"/>
</dbReference>
<dbReference type="Pfam" id="PF00905">
    <property type="entry name" value="Transpeptidase"/>
    <property type="match status" value="1"/>
</dbReference>
<dbReference type="Gene3D" id="3.30.450.330">
    <property type="match status" value="1"/>
</dbReference>
<dbReference type="InterPro" id="IPR005311">
    <property type="entry name" value="PBP_dimer"/>
</dbReference>
<evidence type="ECO:0000256" key="4">
    <source>
        <dbReference type="SAM" id="Phobius"/>
    </source>
</evidence>
<dbReference type="Pfam" id="PF03717">
    <property type="entry name" value="PBP_dimer"/>
    <property type="match status" value="1"/>
</dbReference>
<name>A0A0U9HM16_9BACT</name>
<keyword evidence="2" id="KW-0121">Carboxypeptidase</keyword>
<keyword evidence="2" id="KW-0378">Hydrolase</keyword>
<evidence type="ECO:0000313" key="8">
    <source>
        <dbReference type="Proteomes" id="UP000054976"/>
    </source>
</evidence>
<keyword evidence="4" id="KW-1133">Transmembrane helix</keyword>
<keyword evidence="4" id="KW-0812">Transmembrane</keyword>
<keyword evidence="7" id="KW-0132">Cell division</keyword>
<feature type="transmembrane region" description="Helical" evidence="4">
    <location>
        <begin position="7"/>
        <end position="30"/>
    </location>
</feature>
<comment type="caution">
    <text evidence="7">The sequence shown here is derived from an EMBL/GenBank/DDBJ whole genome shotgun (WGS) entry which is preliminary data.</text>
</comment>
<feature type="domain" description="Penicillin-binding protein dimerisation" evidence="6">
    <location>
        <begin position="49"/>
        <end position="192"/>
    </location>
</feature>
<reference evidence="8" key="1">
    <citation type="submission" date="2016-01" db="EMBL/GenBank/DDBJ databases">
        <title>Draft genome sequence of Thermodesulfovibrio aggregans strain TGE-P1.</title>
        <authorList>
            <person name="Sekiguchi Y."/>
            <person name="Ohashi A."/>
            <person name="Matsuura N."/>
            <person name="Tourlousse M.D."/>
        </authorList>
    </citation>
    <scope>NUCLEOTIDE SEQUENCE [LARGE SCALE GENOMIC DNA]</scope>
    <source>
        <strain evidence="8">TGE-P1</strain>
    </source>
</reference>
<gene>
    <name evidence="7" type="ORF">TAGGR_156</name>
</gene>
<accession>A0A0U9HM16</accession>
<dbReference type="Gene3D" id="3.90.1310.10">
    <property type="entry name" value="Penicillin-binding protein 2a (Domain 2)"/>
    <property type="match status" value="1"/>
</dbReference>
<dbReference type="Gene3D" id="3.40.710.10">
    <property type="entry name" value="DD-peptidase/beta-lactamase superfamily"/>
    <property type="match status" value="1"/>
</dbReference>
<keyword evidence="7" id="KW-0131">Cell cycle</keyword>
<dbReference type="EMBL" id="BCNO01000001">
    <property type="protein sequence ID" value="GAQ93892.1"/>
    <property type="molecule type" value="Genomic_DNA"/>
</dbReference>
<keyword evidence="3 4" id="KW-0472">Membrane</keyword>
<keyword evidence="8" id="KW-1185">Reference proteome</keyword>
<dbReference type="AlphaFoldDB" id="A0A0U9HM16"/>
<evidence type="ECO:0000313" key="7">
    <source>
        <dbReference type="EMBL" id="GAQ93892.1"/>
    </source>
</evidence>
<dbReference type="SUPFAM" id="SSF56601">
    <property type="entry name" value="beta-lactamase/transpeptidase-like"/>
    <property type="match status" value="1"/>
</dbReference>
<dbReference type="Gene3D" id="1.10.150.770">
    <property type="match status" value="1"/>
</dbReference>
<keyword evidence="2" id="KW-0645">Protease</keyword>
<sequence>MMNKRLLFIKIILSMCFVIVIFRLGLIMFVEHEAYFAKAKIQQIKKEEIMPKRGNIYDRMGRELAISLEKDSLFVDPVSLKSFQTVNLLKHYVNVDEEQIEKLAEKRIRFLWLKRKIDSDLSEKIKSLKVEGVGVITEGARFYPKGFLASHVLGFVNVDEQGMEGLERQYDKYLRAERTLKTVSVDAKGKKLSDGSVGDVKGNDLFLTIDEGLQYIVEKHIDEAVKKWQASSATVIMMDPFTGEILALANRPTYDPNNLKSIKNIGIIRNRAITDLYEPGSTFKIVTATAALEEGIVKPYTKFDCSQGYIEVGGKKIKDVHRNGVLTFEEVIQKSSNVGTIKIAMMLGREKLYQFIKKFGFGEKTGIDLPGEISGYVRPIQKWSGTSIGAIPIGQEVGVTALQILRAYSAIANGGYLVKPFVVSEVHSPDGNILYKSVIHREKIISDKTAKIMREILKKVTQEGGTATQAKLDGNDVAGKTGTAQKYDPKTRRYSRDRFVSSFVGFIPADNPRIAMIVVIHDPKGAHYGGVVAAPVFKAIADEALSYLNVPRDDAKQKGLVVTFDTQTTTRLTVARQ</sequence>
<dbReference type="GO" id="GO:0051301">
    <property type="term" value="P:cell division"/>
    <property type="evidence" value="ECO:0007669"/>
    <property type="project" value="UniProtKB-KW"/>
</dbReference>
<evidence type="ECO:0000259" key="5">
    <source>
        <dbReference type="Pfam" id="PF00905"/>
    </source>
</evidence>
<dbReference type="InterPro" id="IPR050515">
    <property type="entry name" value="Beta-lactam/transpept"/>
</dbReference>
<comment type="subcellular location">
    <subcellularLocation>
        <location evidence="1">Membrane</location>
    </subcellularLocation>
</comment>